<protein>
    <submittedName>
        <fullName evidence="2">Uncharacterized protein</fullName>
    </submittedName>
</protein>
<gene>
    <name evidence="2" type="ORF">CFC21_013576</name>
</gene>
<feature type="non-terminal residue" evidence="2">
    <location>
        <position position="333"/>
    </location>
</feature>
<evidence type="ECO:0000313" key="2">
    <source>
        <dbReference type="EMBL" id="KAF6997342.1"/>
    </source>
</evidence>
<feature type="region of interest" description="Disordered" evidence="1">
    <location>
        <begin position="40"/>
        <end position="115"/>
    </location>
</feature>
<dbReference type="Proteomes" id="UP000815260">
    <property type="component" value="Chromosome 1D"/>
</dbReference>
<dbReference type="EMBL" id="CM022213">
    <property type="protein sequence ID" value="KAF6997342.1"/>
    <property type="molecule type" value="Genomic_DNA"/>
</dbReference>
<feature type="compositionally biased region" description="Basic residues" evidence="1">
    <location>
        <begin position="307"/>
        <end position="319"/>
    </location>
</feature>
<feature type="compositionally biased region" description="Basic residues" evidence="1">
    <location>
        <begin position="103"/>
        <end position="115"/>
    </location>
</feature>
<feature type="compositionally biased region" description="Basic residues" evidence="1">
    <location>
        <begin position="146"/>
        <end position="157"/>
    </location>
</feature>
<organism evidence="2">
    <name type="scientific">Triticum aestivum</name>
    <name type="common">Wheat</name>
    <dbReference type="NCBI Taxonomy" id="4565"/>
    <lineage>
        <taxon>Eukaryota</taxon>
        <taxon>Viridiplantae</taxon>
        <taxon>Streptophyta</taxon>
        <taxon>Embryophyta</taxon>
        <taxon>Tracheophyta</taxon>
        <taxon>Spermatophyta</taxon>
        <taxon>Magnoliopsida</taxon>
        <taxon>Liliopsida</taxon>
        <taxon>Poales</taxon>
        <taxon>Poaceae</taxon>
        <taxon>BOP clade</taxon>
        <taxon>Pooideae</taxon>
        <taxon>Triticodae</taxon>
        <taxon>Triticeae</taxon>
        <taxon>Triticinae</taxon>
        <taxon>Triticum</taxon>
    </lineage>
</organism>
<feature type="compositionally biased region" description="Basic residues" evidence="1">
    <location>
        <begin position="52"/>
        <end position="86"/>
    </location>
</feature>
<sequence>MANMQESLALVGTMRGHNDVVTAIAAPIDNSPYRLPRQVAAGLGPHQPGPVPRRRHRRHRLRRALPPPHRPRPLRPGRGHQLRRPVRALGLLGRRAPSLGPLHRPHHPPLRRPRQGRHLGRLLRRQPPDRLRLPRQHHQALEHPRRVQVHHRRRHGRRRGPHRLGLVRQVLPQHPAAHHRLRLLGQDRQGLEPHQLQAPLHPRRPRWLCQCRRRQPRWLALRLRRQGRRHAALGSVRGEEAVPAGSRLHHPCALLLAQPLLALRCDRGVCQDLGPRVQACRAGPQARSPGLQEPDAVLHKLELERGRKHPLHRIHRRNHQGLQDPSRVRRVRV</sequence>
<reference evidence="2" key="2">
    <citation type="submission" date="2020-03" db="EMBL/GenBank/DDBJ databases">
        <title>The second near-complete assembly of the hexaploid bread wheat (Triticum aestivum) genome.</title>
        <authorList>
            <person name="Zimin A.V."/>
            <person name="Puiu D."/>
            <person name="Shumante A."/>
            <person name="Alonge M."/>
            <person name="Salzberg S.L."/>
        </authorList>
    </citation>
    <scope>NUCLEOTIDE SEQUENCE</scope>
    <source>
        <tissue evidence="2">Leaf</tissue>
    </source>
</reference>
<name>A0A9R1DSK6_WHEAT</name>
<dbReference type="AlphaFoldDB" id="A0A9R1DSK6"/>
<evidence type="ECO:0000256" key="1">
    <source>
        <dbReference type="SAM" id="MobiDB-lite"/>
    </source>
</evidence>
<feature type="region of interest" description="Disordered" evidence="1">
    <location>
        <begin position="137"/>
        <end position="157"/>
    </location>
</feature>
<reference evidence="2" key="1">
    <citation type="journal article" date="2017" name="Gigascience">
        <title>The first near-complete assembly of the hexaploid bread wheat genome, Triticum aestivum.</title>
        <authorList>
            <person name="Zimin A.V."/>
            <person name="Puiu D."/>
            <person name="Hall R."/>
            <person name="Kingan S."/>
            <person name="Clavijo B.J."/>
            <person name="Salzberg S.L."/>
        </authorList>
    </citation>
    <scope>NUCLEOTIDE SEQUENCE</scope>
    <source>
        <tissue evidence="2">Leaf</tissue>
    </source>
</reference>
<proteinExistence type="predicted"/>
<feature type="region of interest" description="Disordered" evidence="1">
    <location>
        <begin position="307"/>
        <end position="333"/>
    </location>
</feature>
<comment type="caution">
    <text evidence="2">The sequence shown here is derived from an EMBL/GenBank/DDBJ whole genome shotgun (WGS) entry which is preliminary data.</text>
</comment>
<accession>A0A9R1DSK6</accession>